<dbReference type="Pfam" id="PF00067">
    <property type="entry name" value="p450"/>
    <property type="match status" value="1"/>
</dbReference>
<dbReference type="InterPro" id="IPR002403">
    <property type="entry name" value="Cyt_P450_E_grp-IV"/>
</dbReference>
<accession>A0AAV9HXZ8</accession>
<reference evidence="10" key="1">
    <citation type="journal article" date="2023" name="Mol. Phylogenet. Evol.">
        <title>Genome-scale phylogeny and comparative genomics of the fungal order Sordariales.</title>
        <authorList>
            <person name="Hensen N."/>
            <person name="Bonometti L."/>
            <person name="Westerberg I."/>
            <person name="Brannstrom I.O."/>
            <person name="Guillou S."/>
            <person name="Cros-Aarteil S."/>
            <person name="Calhoun S."/>
            <person name="Haridas S."/>
            <person name="Kuo A."/>
            <person name="Mondo S."/>
            <person name="Pangilinan J."/>
            <person name="Riley R."/>
            <person name="LaButti K."/>
            <person name="Andreopoulos B."/>
            <person name="Lipzen A."/>
            <person name="Chen C."/>
            <person name="Yan M."/>
            <person name="Daum C."/>
            <person name="Ng V."/>
            <person name="Clum A."/>
            <person name="Steindorff A."/>
            <person name="Ohm R.A."/>
            <person name="Martin F."/>
            <person name="Silar P."/>
            <person name="Natvig D.O."/>
            <person name="Lalanne C."/>
            <person name="Gautier V."/>
            <person name="Ament-Velasquez S.L."/>
            <person name="Kruys A."/>
            <person name="Hutchinson M.I."/>
            <person name="Powell A.J."/>
            <person name="Barry K."/>
            <person name="Miller A.N."/>
            <person name="Grigoriev I.V."/>
            <person name="Debuchy R."/>
            <person name="Gladieux P."/>
            <person name="Hiltunen Thoren M."/>
            <person name="Johannesson H."/>
        </authorList>
    </citation>
    <scope>NUCLEOTIDE SEQUENCE</scope>
    <source>
        <strain evidence="10">PSN324</strain>
    </source>
</reference>
<comment type="caution">
    <text evidence="10">The sequence shown here is derived from an EMBL/GenBank/DDBJ whole genome shotgun (WGS) entry which is preliminary data.</text>
</comment>
<dbReference type="PANTHER" id="PTHR46206:SF7">
    <property type="entry name" value="P450, PUTATIVE (EUROFUNG)-RELATED"/>
    <property type="match status" value="1"/>
</dbReference>
<proteinExistence type="inferred from homology"/>
<dbReference type="SUPFAM" id="SSF48264">
    <property type="entry name" value="Cytochrome P450"/>
    <property type="match status" value="1"/>
</dbReference>
<keyword evidence="5 7" id="KW-0408">Iron</keyword>
<evidence type="ECO:0000256" key="4">
    <source>
        <dbReference type="ARBA" id="ARBA00023002"/>
    </source>
</evidence>
<name>A0AAV9HXZ8_9PEZI</name>
<sequence>MALTEAISQVFGTKLPLVLSTVAVLGAVILFQIFVNGNPLANIPVVGEELGSDEKRRQAYLFKAKDVYIDGYKKVRRLWNPKRRQKHDVFRIVTSNKFTVVVVPAKYLTELRNLPDDTVSFEGAIEQTMHAKYTQLEFRHKLIVYVIKTNLTPALNRLNPSIAEEVQESFRKELPPCPDWTPININQKLLRIVALVSGRIFLGTKVARSEAYVDAAINYTIELMRARHAVEAVRPWLRPFKAPHLPEIKALRARLRAGEELLRPLLAERRNLSDTEEKPEDMLQWILDGQSKYRPYSTEELARVQLTLSFAAIHTTTMTATNTLYNLAVYPEYIPILREEISSVLSTTGGVFTSQALQNMKRLDSFIKESMRIDPPGATSFNRKVLKSFALSSGQVIPAGVIIEVPAEALTRDPEIFPNPDTFQPWRFYDLRSELRNEGEADKAAQHQFASIGQTVLTFGYGRHACPGRFFAANEIKMIVANILMQYDVKMPEGMEGKRYPNIRYGGTNSPDPTKELLFKKIVKA</sequence>
<evidence type="ECO:0000256" key="3">
    <source>
        <dbReference type="ARBA" id="ARBA00022723"/>
    </source>
</evidence>
<dbReference type="InterPro" id="IPR036396">
    <property type="entry name" value="Cyt_P450_sf"/>
</dbReference>
<keyword evidence="6 8" id="KW-0503">Monooxygenase</keyword>
<evidence type="ECO:0000256" key="8">
    <source>
        <dbReference type="RuleBase" id="RU000461"/>
    </source>
</evidence>
<protein>
    <submittedName>
        <fullName evidence="10">Cytochrome P450 E-class, group IV</fullName>
    </submittedName>
</protein>
<evidence type="ECO:0000256" key="1">
    <source>
        <dbReference type="ARBA" id="ARBA00001971"/>
    </source>
</evidence>
<comment type="similarity">
    <text evidence="2 8">Belongs to the cytochrome P450 family.</text>
</comment>
<dbReference type="GO" id="GO:0005506">
    <property type="term" value="F:iron ion binding"/>
    <property type="evidence" value="ECO:0007669"/>
    <property type="project" value="InterPro"/>
</dbReference>
<evidence type="ECO:0000256" key="2">
    <source>
        <dbReference type="ARBA" id="ARBA00010617"/>
    </source>
</evidence>
<dbReference type="Gene3D" id="1.10.630.10">
    <property type="entry name" value="Cytochrome P450"/>
    <property type="match status" value="1"/>
</dbReference>
<evidence type="ECO:0000256" key="7">
    <source>
        <dbReference type="PIRSR" id="PIRSR602403-1"/>
    </source>
</evidence>
<evidence type="ECO:0000256" key="5">
    <source>
        <dbReference type="ARBA" id="ARBA00023004"/>
    </source>
</evidence>
<organism evidence="10 11">
    <name type="scientific">Cladorrhinum samala</name>
    <dbReference type="NCBI Taxonomy" id="585594"/>
    <lineage>
        <taxon>Eukaryota</taxon>
        <taxon>Fungi</taxon>
        <taxon>Dikarya</taxon>
        <taxon>Ascomycota</taxon>
        <taxon>Pezizomycotina</taxon>
        <taxon>Sordariomycetes</taxon>
        <taxon>Sordariomycetidae</taxon>
        <taxon>Sordariales</taxon>
        <taxon>Podosporaceae</taxon>
        <taxon>Cladorrhinum</taxon>
    </lineage>
</organism>
<dbReference type="GO" id="GO:0004497">
    <property type="term" value="F:monooxygenase activity"/>
    <property type="evidence" value="ECO:0007669"/>
    <property type="project" value="UniProtKB-KW"/>
</dbReference>
<keyword evidence="9" id="KW-0812">Transmembrane</keyword>
<reference evidence="10" key="2">
    <citation type="submission" date="2023-06" db="EMBL/GenBank/DDBJ databases">
        <authorList>
            <consortium name="Lawrence Berkeley National Laboratory"/>
            <person name="Mondo S.J."/>
            <person name="Hensen N."/>
            <person name="Bonometti L."/>
            <person name="Westerberg I."/>
            <person name="Brannstrom I.O."/>
            <person name="Guillou S."/>
            <person name="Cros-Aarteil S."/>
            <person name="Calhoun S."/>
            <person name="Haridas S."/>
            <person name="Kuo A."/>
            <person name="Pangilinan J."/>
            <person name="Riley R."/>
            <person name="Labutti K."/>
            <person name="Andreopoulos B."/>
            <person name="Lipzen A."/>
            <person name="Chen C."/>
            <person name="Yanf M."/>
            <person name="Daum C."/>
            <person name="Ng V."/>
            <person name="Clum A."/>
            <person name="Steindorff A."/>
            <person name="Ohm R."/>
            <person name="Martin F."/>
            <person name="Silar P."/>
            <person name="Natvig D."/>
            <person name="Lalanne C."/>
            <person name="Gautier V."/>
            <person name="Ament-Velasquez S.L."/>
            <person name="Kruys A."/>
            <person name="Hutchinson M.I."/>
            <person name="Powell A.J."/>
            <person name="Barry K."/>
            <person name="Miller A.N."/>
            <person name="Grigoriev I.V."/>
            <person name="Debuchy R."/>
            <person name="Gladieux P."/>
            <person name="Thoren M.H."/>
            <person name="Johannesson H."/>
        </authorList>
    </citation>
    <scope>NUCLEOTIDE SEQUENCE</scope>
    <source>
        <strain evidence="10">PSN324</strain>
    </source>
</reference>
<evidence type="ECO:0000313" key="11">
    <source>
        <dbReference type="Proteomes" id="UP001321749"/>
    </source>
</evidence>
<feature type="transmembrane region" description="Helical" evidence="9">
    <location>
        <begin position="15"/>
        <end position="35"/>
    </location>
</feature>
<keyword evidence="11" id="KW-1185">Reference proteome</keyword>
<evidence type="ECO:0000313" key="10">
    <source>
        <dbReference type="EMBL" id="KAK4464954.1"/>
    </source>
</evidence>
<evidence type="ECO:0000256" key="9">
    <source>
        <dbReference type="SAM" id="Phobius"/>
    </source>
</evidence>
<keyword evidence="4 8" id="KW-0560">Oxidoreductase</keyword>
<keyword evidence="7 8" id="KW-0349">Heme</keyword>
<dbReference type="InterPro" id="IPR017972">
    <property type="entry name" value="Cyt_P450_CS"/>
</dbReference>
<comment type="cofactor">
    <cofactor evidence="1 7">
        <name>heme</name>
        <dbReference type="ChEBI" id="CHEBI:30413"/>
    </cofactor>
</comment>
<dbReference type="CDD" id="cd11041">
    <property type="entry name" value="CYP503A1-like"/>
    <property type="match status" value="1"/>
</dbReference>
<keyword evidence="9" id="KW-1133">Transmembrane helix</keyword>
<dbReference type="PANTHER" id="PTHR46206">
    <property type="entry name" value="CYTOCHROME P450"/>
    <property type="match status" value="1"/>
</dbReference>
<gene>
    <name evidence="10" type="ORF">QBC42DRAFT_170024</name>
</gene>
<evidence type="ECO:0000256" key="6">
    <source>
        <dbReference type="ARBA" id="ARBA00023033"/>
    </source>
</evidence>
<keyword evidence="3 7" id="KW-0479">Metal-binding</keyword>
<dbReference type="InterPro" id="IPR001128">
    <property type="entry name" value="Cyt_P450"/>
</dbReference>
<dbReference type="GO" id="GO:0016705">
    <property type="term" value="F:oxidoreductase activity, acting on paired donors, with incorporation or reduction of molecular oxygen"/>
    <property type="evidence" value="ECO:0007669"/>
    <property type="project" value="InterPro"/>
</dbReference>
<dbReference type="EMBL" id="MU864943">
    <property type="protein sequence ID" value="KAK4464954.1"/>
    <property type="molecule type" value="Genomic_DNA"/>
</dbReference>
<dbReference type="PROSITE" id="PS00086">
    <property type="entry name" value="CYTOCHROME_P450"/>
    <property type="match status" value="1"/>
</dbReference>
<dbReference type="GO" id="GO:0020037">
    <property type="term" value="F:heme binding"/>
    <property type="evidence" value="ECO:0007669"/>
    <property type="project" value="InterPro"/>
</dbReference>
<feature type="binding site" description="axial binding residue" evidence="7">
    <location>
        <position position="466"/>
    </location>
    <ligand>
        <name>heme</name>
        <dbReference type="ChEBI" id="CHEBI:30413"/>
    </ligand>
    <ligandPart>
        <name>Fe</name>
        <dbReference type="ChEBI" id="CHEBI:18248"/>
    </ligandPart>
</feature>
<dbReference type="AlphaFoldDB" id="A0AAV9HXZ8"/>
<dbReference type="PRINTS" id="PR00465">
    <property type="entry name" value="EP450IV"/>
</dbReference>
<keyword evidence="9" id="KW-0472">Membrane</keyword>
<dbReference type="Proteomes" id="UP001321749">
    <property type="component" value="Unassembled WGS sequence"/>
</dbReference>